<reference evidence="4 5" key="1">
    <citation type="submission" date="2018-08" db="EMBL/GenBank/DDBJ databases">
        <title>A genome reference for cultivated species of the human gut microbiota.</title>
        <authorList>
            <person name="Zou Y."/>
            <person name="Xue W."/>
            <person name="Luo G."/>
        </authorList>
    </citation>
    <scope>NUCLEOTIDE SEQUENCE [LARGE SCALE GENOMIC DNA]</scope>
    <source>
        <strain evidence="3 5">AM29-25AC</strain>
        <strain evidence="2 4">OM06-11AA</strain>
    </source>
</reference>
<comment type="caution">
    <text evidence="2">The sequence shown here is derived from an EMBL/GenBank/DDBJ whole genome shotgun (WGS) entry which is preliminary data.</text>
</comment>
<dbReference type="Proteomes" id="UP000261222">
    <property type="component" value="Unassembled WGS sequence"/>
</dbReference>
<feature type="transmembrane region" description="Helical" evidence="1">
    <location>
        <begin position="6"/>
        <end position="27"/>
    </location>
</feature>
<dbReference type="EMBL" id="QSJW01000005">
    <property type="protein sequence ID" value="RHE12456.1"/>
    <property type="molecule type" value="Genomic_DNA"/>
</dbReference>
<name>A0A3E5A4H4_9FIRM</name>
<keyword evidence="1" id="KW-0812">Transmembrane</keyword>
<sequence>MRTLLRIFGKILLIPIWVLVTVMHCLVKIMIEVYCIGKGIINLILGLMLIGTLIWYREWTRFAILAVASGILLFFLWAGVLLEVMLESAKMKIGELIIR</sequence>
<evidence type="ECO:0000256" key="1">
    <source>
        <dbReference type="SAM" id="Phobius"/>
    </source>
</evidence>
<dbReference type="Proteomes" id="UP000284644">
    <property type="component" value="Unassembled WGS sequence"/>
</dbReference>
<feature type="transmembrane region" description="Helical" evidence="1">
    <location>
        <begin position="62"/>
        <end position="82"/>
    </location>
</feature>
<dbReference type="EMBL" id="QSUB01000005">
    <property type="protein sequence ID" value="RGN03712.1"/>
    <property type="molecule type" value="Genomic_DNA"/>
</dbReference>
<dbReference type="RefSeq" id="WP_117739313.1">
    <property type="nucleotide sequence ID" value="NZ_QSFL01000003.1"/>
</dbReference>
<gene>
    <name evidence="3" type="ORF">DW767_08850</name>
    <name evidence="2" type="ORF">DXB81_11160</name>
</gene>
<keyword evidence="1" id="KW-1133">Transmembrane helix</keyword>
<feature type="transmembrane region" description="Helical" evidence="1">
    <location>
        <begin position="39"/>
        <end position="56"/>
    </location>
</feature>
<evidence type="ECO:0000313" key="2">
    <source>
        <dbReference type="EMBL" id="RGN03712.1"/>
    </source>
</evidence>
<dbReference type="AlphaFoldDB" id="A0A3E5A4H4"/>
<proteinExistence type="predicted"/>
<accession>A0A3E5A4H4</accession>
<protein>
    <submittedName>
        <fullName evidence="2">Uncharacterized protein</fullName>
    </submittedName>
</protein>
<organism evidence="2 4">
    <name type="scientific">Blautia obeum</name>
    <dbReference type="NCBI Taxonomy" id="40520"/>
    <lineage>
        <taxon>Bacteria</taxon>
        <taxon>Bacillati</taxon>
        <taxon>Bacillota</taxon>
        <taxon>Clostridia</taxon>
        <taxon>Lachnospirales</taxon>
        <taxon>Lachnospiraceae</taxon>
        <taxon>Blautia</taxon>
    </lineage>
</organism>
<evidence type="ECO:0000313" key="3">
    <source>
        <dbReference type="EMBL" id="RHE12456.1"/>
    </source>
</evidence>
<evidence type="ECO:0000313" key="5">
    <source>
        <dbReference type="Proteomes" id="UP000284644"/>
    </source>
</evidence>
<keyword evidence="1" id="KW-0472">Membrane</keyword>
<evidence type="ECO:0000313" key="4">
    <source>
        <dbReference type="Proteomes" id="UP000261222"/>
    </source>
</evidence>